<sequence length="63" mass="7397">MEIRFMTKAESNKLRQEEFLKLSPAERVMSFFELSRRILKFPTNATTDSKQNNFVLKKKGDGI</sequence>
<name>A0A5C7ADL0_9BACT</name>
<reference evidence="1 2" key="1">
    <citation type="submission" date="2019-08" db="EMBL/GenBank/DDBJ databases">
        <title>Genomes sequence of Algoriphagus aquimarinus ACAM450.</title>
        <authorList>
            <person name="Bowman J.P."/>
        </authorList>
    </citation>
    <scope>NUCLEOTIDE SEQUENCE [LARGE SCALE GENOMIC DNA]</scope>
    <source>
        <strain evidence="1 2">ACAM 450</strain>
    </source>
</reference>
<dbReference type="AlphaFoldDB" id="A0A5C7ADL0"/>
<proteinExistence type="predicted"/>
<dbReference type="OrthoDB" id="1375870at2"/>
<dbReference type="EMBL" id="VORW01000035">
    <property type="protein sequence ID" value="TXE02007.1"/>
    <property type="molecule type" value="Genomic_DNA"/>
</dbReference>
<comment type="caution">
    <text evidence="1">The sequence shown here is derived from an EMBL/GenBank/DDBJ whole genome shotgun (WGS) entry which is preliminary data.</text>
</comment>
<evidence type="ECO:0000313" key="1">
    <source>
        <dbReference type="EMBL" id="TXE02007.1"/>
    </source>
</evidence>
<dbReference type="Proteomes" id="UP000321935">
    <property type="component" value="Unassembled WGS sequence"/>
</dbReference>
<evidence type="ECO:0000313" key="2">
    <source>
        <dbReference type="Proteomes" id="UP000321935"/>
    </source>
</evidence>
<accession>A0A5C7ADL0</accession>
<protein>
    <submittedName>
        <fullName evidence="1">Uncharacterized protein</fullName>
    </submittedName>
</protein>
<organism evidence="1 2">
    <name type="scientific">Algoriphagus aquimarinus</name>
    <dbReference type="NCBI Taxonomy" id="237018"/>
    <lineage>
        <taxon>Bacteria</taxon>
        <taxon>Pseudomonadati</taxon>
        <taxon>Bacteroidota</taxon>
        <taxon>Cytophagia</taxon>
        <taxon>Cytophagales</taxon>
        <taxon>Cyclobacteriaceae</taxon>
        <taxon>Algoriphagus</taxon>
    </lineage>
</organism>
<gene>
    <name evidence="1" type="ORF">ESV85_21735</name>
</gene>